<reference evidence="1 2" key="1">
    <citation type="submission" date="2023-06" db="EMBL/GenBank/DDBJ databases">
        <title>Five Gram-positive bacteria isolated from mangrove sediments in Shenzhen, Guangdong, China.</title>
        <authorList>
            <person name="Yu S."/>
            <person name="Zheng W."/>
            <person name="Huang Y."/>
        </authorList>
    </citation>
    <scope>NUCLEOTIDE SEQUENCE [LARGE SCALE GENOMIC DNA]</scope>
    <source>
        <strain evidence="1 2">SaN35-3</strain>
    </source>
</reference>
<dbReference type="EMBL" id="CP129013">
    <property type="protein sequence ID" value="WLR42728.1"/>
    <property type="molecule type" value="Genomic_DNA"/>
</dbReference>
<organism evidence="1 2">
    <name type="scientific">Bacillus carboniphilus</name>
    <dbReference type="NCBI Taxonomy" id="86663"/>
    <lineage>
        <taxon>Bacteria</taxon>
        <taxon>Bacillati</taxon>
        <taxon>Bacillota</taxon>
        <taxon>Bacilli</taxon>
        <taxon>Bacillales</taxon>
        <taxon>Bacillaceae</taxon>
        <taxon>Bacillus</taxon>
    </lineage>
</organism>
<proteinExistence type="predicted"/>
<sequence>MNSFVLISDPYHMARSMFIAQSMNMDVQSSPTPSTVFETWKTRVPFFLKETVYYAGYTIAHPLEKYVPYK</sequence>
<gene>
    <name evidence="1" type="ORF">LC087_00295</name>
</gene>
<accession>A0ABY9JVG2</accession>
<evidence type="ECO:0000313" key="2">
    <source>
        <dbReference type="Proteomes" id="UP001197974"/>
    </source>
</evidence>
<evidence type="ECO:0008006" key="3">
    <source>
        <dbReference type="Google" id="ProtNLM"/>
    </source>
</evidence>
<evidence type="ECO:0000313" key="1">
    <source>
        <dbReference type="EMBL" id="WLR42728.1"/>
    </source>
</evidence>
<name>A0ABY9JVG2_9BACI</name>
<protein>
    <recommendedName>
        <fullName evidence="3">DUF218 domain-containing protein</fullName>
    </recommendedName>
</protein>
<dbReference type="RefSeq" id="WP_306019798.1">
    <property type="nucleotide sequence ID" value="NZ_CP129013.1"/>
</dbReference>
<dbReference type="Proteomes" id="UP001197974">
    <property type="component" value="Chromosome"/>
</dbReference>
<keyword evidence="2" id="KW-1185">Reference proteome</keyword>